<dbReference type="EMBL" id="PYOI01000001">
    <property type="protein sequence ID" value="PSV86248.1"/>
    <property type="molecule type" value="Genomic_DNA"/>
</dbReference>
<name>A0ABX5GK59_PHOLE</name>
<keyword evidence="1" id="KW-1133">Transmembrane helix</keyword>
<dbReference type="RefSeq" id="WP_045065314.1">
    <property type="nucleotide sequence ID" value="NZ_CP131599.1"/>
</dbReference>
<organism evidence="2 3">
    <name type="scientific">Photobacterium leiognathi</name>
    <dbReference type="NCBI Taxonomy" id="553611"/>
    <lineage>
        <taxon>Bacteria</taxon>
        <taxon>Pseudomonadati</taxon>
        <taxon>Pseudomonadota</taxon>
        <taxon>Gammaproteobacteria</taxon>
        <taxon>Vibrionales</taxon>
        <taxon>Vibrionaceae</taxon>
        <taxon>Photobacterium</taxon>
    </lineage>
</organism>
<keyword evidence="1" id="KW-0472">Membrane</keyword>
<comment type="caution">
    <text evidence="2">The sequence shown here is derived from an EMBL/GenBank/DDBJ whole genome shotgun (WGS) entry which is preliminary data.</text>
</comment>
<evidence type="ECO:0000256" key="1">
    <source>
        <dbReference type="SAM" id="Phobius"/>
    </source>
</evidence>
<dbReference type="Proteomes" id="UP000241566">
    <property type="component" value="Unassembled WGS sequence"/>
</dbReference>
<feature type="transmembrane region" description="Helical" evidence="1">
    <location>
        <begin position="12"/>
        <end position="31"/>
    </location>
</feature>
<reference evidence="2 3" key="1">
    <citation type="submission" date="2018-01" db="EMBL/GenBank/DDBJ databases">
        <title>Whole genome sequencing of Histamine producing bacteria.</title>
        <authorList>
            <person name="Butler K."/>
        </authorList>
    </citation>
    <scope>NUCLEOTIDE SEQUENCE [LARGE SCALE GENOMIC DNA]</scope>
    <source>
        <strain evidence="2 3">ATCC 25521</strain>
    </source>
</reference>
<sequence length="189" mass="20867">MSTNTTNRLITTPVAAIIITSIICITFLFAVGRFDKPIHDYATVNFDGGYQKIGVISEQRYFSNIEIVFNDSVLWSGEIGSVVSSIRQSLKAEKTPLEVTWKDGVIVKGNAGIKWVGSENTFRLTTEDIDMLSTKENPLSPVQVIAQLEKIERDLKDSHETHAQQALSFSAAPNASFTLNKIMTALSKI</sequence>
<evidence type="ECO:0000313" key="2">
    <source>
        <dbReference type="EMBL" id="PSV86248.1"/>
    </source>
</evidence>
<proteinExistence type="predicted"/>
<protein>
    <submittedName>
        <fullName evidence="2">Uncharacterized protein</fullName>
    </submittedName>
</protein>
<accession>A0ABX5GK59</accession>
<evidence type="ECO:0000313" key="3">
    <source>
        <dbReference type="Proteomes" id="UP000241566"/>
    </source>
</evidence>
<keyword evidence="3" id="KW-1185">Reference proteome</keyword>
<gene>
    <name evidence="2" type="ORF">CTM94_00065</name>
</gene>
<keyword evidence="1" id="KW-0812">Transmembrane</keyword>